<dbReference type="PANTHER" id="PTHR37574:SF1">
    <property type="entry name" value="LIPASE B"/>
    <property type="match status" value="1"/>
</dbReference>
<dbReference type="InterPro" id="IPR053228">
    <property type="entry name" value="Stereospecific_Lipase"/>
</dbReference>
<feature type="non-terminal residue" evidence="1">
    <location>
        <position position="319"/>
    </location>
</feature>
<dbReference type="Gene3D" id="3.40.50.1820">
    <property type="entry name" value="alpha/beta hydrolase"/>
    <property type="match status" value="1"/>
</dbReference>
<dbReference type="PANTHER" id="PTHR37574">
    <property type="entry name" value="LIPASE B"/>
    <property type="match status" value="1"/>
</dbReference>
<name>A0A6G1GVQ3_9PEZI</name>
<dbReference type="AlphaFoldDB" id="A0A6G1GVQ3"/>
<dbReference type="InterPro" id="IPR029058">
    <property type="entry name" value="AB_hydrolase_fold"/>
</dbReference>
<evidence type="ECO:0000313" key="1">
    <source>
        <dbReference type="EMBL" id="KAF1984818.1"/>
    </source>
</evidence>
<dbReference type="OrthoDB" id="4605274at2759"/>
<feature type="non-terminal residue" evidence="1">
    <location>
        <position position="1"/>
    </location>
</feature>
<keyword evidence="2" id="KW-1185">Reference proteome</keyword>
<proteinExistence type="predicted"/>
<organism evidence="1 2">
    <name type="scientific">Aulographum hederae CBS 113979</name>
    <dbReference type="NCBI Taxonomy" id="1176131"/>
    <lineage>
        <taxon>Eukaryota</taxon>
        <taxon>Fungi</taxon>
        <taxon>Dikarya</taxon>
        <taxon>Ascomycota</taxon>
        <taxon>Pezizomycotina</taxon>
        <taxon>Dothideomycetes</taxon>
        <taxon>Pleosporomycetidae</taxon>
        <taxon>Aulographales</taxon>
        <taxon>Aulographaceae</taxon>
    </lineage>
</organism>
<reference evidence="1" key="1">
    <citation type="journal article" date="2020" name="Stud. Mycol.">
        <title>101 Dothideomycetes genomes: a test case for predicting lifestyles and emergence of pathogens.</title>
        <authorList>
            <person name="Haridas S."/>
            <person name="Albert R."/>
            <person name="Binder M."/>
            <person name="Bloem J."/>
            <person name="Labutti K."/>
            <person name="Salamov A."/>
            <person name="Andreopoulos B."/>
            <person name="Baker S."/>
            <person name="Barry K."/>
            <person name="Bills G."/>
            <person name="Bluhm B."/>
            <person name="Cannon C."/>
            <person name="Castanera R."/>
            <person name="Culley D."/>
            <person name="Daum C."/>
            <person name="Ezra D."/>
            <person name="Gonzalez J."/>
            <person name="Henrissat B."/>
            <person name="Kuo A."/>
            <person name="Liang C."/>
            <person name="Lipzen A."/>
            <person name="Lutzoni F."/>
            <person name="Magnuson J."/>
            <person name="Mondo S."/>
            <person name="Nolan M."/>
            <person name="Ohm R."/>
            <person name="Pangilinan J."/>
            <person name="Park H.-J."/>
            <person name="Ramirez L."/>
            <person name="Alfaro M."/>
            <person name="Sun H."/>
            <person name="Tritt A."/>
            <person name="Yoshinaga Y."/>
            <person name="Zwiers L.-H."/>
            <person name="Turgeon B."/>
            <person name="Goodwin S."/>
            <person name="Spatafora J."/>
            <person name="Crous P."/>
            <person name="Grigoriev I."/>
        </authorList>
    </citation>
    <scope>NUCLEOTIDE SEQUENCE</scope>
    <source>
        <strain evidence="1">CBS 113979</strain>
    </source>
</reference>
<keyword evidence="1" id="KW-0378">Hydrolase</keyword>
<dbReference type="SUPFAM" id="SSF53474">
    <property type="entry name" value="alpha/beta-Hydrolases"/>
    <property type="match status" value="1"/>
</dbReference>
<dbReference type="Proteomes" id="UP000800041">
    <property type="component" value="Unassembled WGS sequence"/>
</dbReference>
<gene>
    <name evidence="1" type="ORF">K402DRAFT_303687</name>
</gene>
<evidence type="ECO:0000313" key="2">
    <source>
        <dbReference type="Proteomes" id="UP000800041"/>
    </source>
</evidence>
<accession>A0A6G1GVQ3</accession>
<dbReference type="GO" id="GO:0016787">
    <property type="term" value="F:hydrolase activity"/>
    <property type="evidence" value="ECO:0007669"/>
    <property type="project" value="UniProtKB-KW"/>
</dbReference>
<protein>
    <submittedName>
        <fullName evidence="1">Alpha/beta-hydrolase</fullName>
    </submittedName>
</protein>
<sequence>LFPKAAEEDAPYSFGETRLQDPIYLPPTFMFGKREKTILLVPGTGNVGWQTYRFVANWIPYLQNTTWADVAWLNLPNYLLNDIQENAEMVAYAINYVSAISGGKKISVMSWSQGGIDTQWALKYWPSARSKVEDFVAFAPDFHGTTMTDLSCKLLSDGCAPAVLQQGYTSALITTLRASDGSTAYVPTTTLYSAQDEIVQPQSGTNASAYLPSSALAPASNNQIQTLCPNQPASAGWVTHEGVLYNGLAAALAIDALRNEGPGSVERLGQGGLEEACGRWVWPGFDWVGTEGALLQGAAAIFGASVKVTVEPPIMGYAS</sequence>
<dbReference type="EMBL" id="ML977165">
    <property type="protein sequence ID" value="KAF1984818.1"/>
    <property type="molecule type" value="Genomic_DNA"/>
</dbReference>